<evidence type="ECO:0000313" key="2">
    <source>
        <dbReference type="EMBL" id="CUS03889.2"/>
    </source>
</evidence>
<dbReference type="Proteomes" id="UP000215027">
    <property type="component" value="Chromosome I"/>
</dbReference>
<evidence type="ECO:0000313" key="3">
    <source>
        <dbReference type="Proteomes" id="UP000215027"/>
    </source>
</evidence>
<feature type="region of interest" description="Disordered" evidence="1">
    <location>
        <begin position="1"/>
        <end position="25"/>
    </location>
</feature>
<dbReference type="KEGG" id="pbf:CFX0092_A2011"/>
<name>A0A160T3I4_9CHLR</name>
<dbReference type="EMBL" id="LN890655">
    <property type="protein sequence ID" value="CUS03889.2"/>
    <property type="molecule type" value="Genomic_DNA"/>
</dbReference>
<organism evidence="2 3">
    <name type="scientific">Candidatus Promineifilum breve</name>
    <dbReference type="NCBI Taxonomy" id="1806508"/>
    <lineage>
        <taxon>Bacteria</taxon>
        <taxon>Bacillati</taxon>
        <taxon>Chloroflexota</taxon>
        <taxon>Ardenticatenia</taxon>
        <taxon>Candidatus Promineifilales</taxon>
        <taxon>Candidatus Promineifilaceae</taxon>
        <taxon>Candidatus Promineifilum</taxon>
    </lineage>
</organism>
<protein>
    <submittedName>
        <fullName evidence="2">Uncharacterized protein</fullName>
    </submittedName>
</protein>
<dbReference type="AlphaFoldDB" id="A0A160T3I4"/>
<gene>
    <name evidence="2" type="ORF">CFX0092_A2011</name>
</gene>
<keyword evidence="3" id="KW-1185">Reference proteome</keyword>
<reference evidence="2" key="1">
    <citation type="submission" date="2016-01" db="EMBL/GenBank/DDBJ databases">
        <authorList>
            <person name="Mcilroy J.S."/>
            <person name="Karst M S."/>
            <person name="Albertsen M."/>
        </authorList>
    </citation>
    <scope>NUCLEOTIDE SEQUENCE</scope>
    <source>
        <strain evidence="2">Cfx-K</strain>
    </source>
</reference>
<proteinExistence type="predicted"/>
<accession>A0A160T3I4</accession>
<feature type="compositionally biased region" description="Basic and acidic residues" evidence="1">
    <location>
        <begin position="10"/>
        <end position="25"/>
    </location>
</feature>
<sequence>MGRNSPREYTGLKDMTHPWREPLVD</sequence>
<evidence type="ECO:0000256" key="1">
    <source>
        <dbReference type="SAM" id="MobiDB-lite"/>
    </source>
</evidence>